<dbReference type="InterPro" id="IPR041657">
    <property type="entry name" value="HTH_17"/>
</dbReference>
<dbReference type="Gene3D" id="1.10.1660.10">
    <property type="match status" value="1"/>
</dbReference>
<reference evidence="2" key="1">
    <citation type="journal article" date="2014" name="Front. Microbiol.">
        <title>High frequency of phylogenetically diverse reductive dehalogenase-homologous genes in deep subseafloor sedimentary metagenomes.</title>
        <authorList>
            <person name="Kawai M."/>
            <person name="Futagami T."/>
            <person name="Toyoda A."/>
            <person name="Takaki Y."/>
            <person name="Nishi S."/>
            <person name="Hori S."/>
            <person name="Arai W."/>
            <person name="Tsubouchi T."/>
            <person name="Morono Y."/>
            <person name="Uchiyama I."/>
            <person name="Ito T."/>
            <person name="Fujiyama A."/>
            <person name="Inagaki F."/>
            <person name="Takami H."/>
        </authorList>
    </citation>
    <scope>NUCLEOTIDE SEQUENCE</scope>
    <source>
        <strain evidence="2">Expedition CK06-06</strain>
    </source>
</reference>
<accession>X1L0A6</accession>
<proteinExistence type="predicted"/>
<protein>
    <recommendedName>
        <fullName evidence="1">Helix-turn-helix domain-containing protein</fullName>
    </recommendedName>
</protein>
<evidence type="ECO:0000259" key="1">
    <source>
        <dbReference type="Pfam" id="PF12728"/>
    </source>
</evidence>
<feature type="non-terminal residue" evidence="2">
    <location>
        <position position="111"/>
    </location>
</feature>
<comment type="caution">
    <text evidence="2">The sequence shown here is derived from an EMBL/GenBank/DDBJ whole genome shotgun (WGS) entry which is preliminary data.</text>
</comment>
<name>X1L0A6_9ZZZZ</name>
<feature type="domain" description="Helix-turn-helix" evidence="1">
    <location>
        <begin position="15"/>
        <end position="64"/>
    </location>
</feature>
<gene>
    <name evidence="2" type="ORF">S06H3_07578</name>
</gene>
<dbReference type="InterPro" id="IPR009061">
    <property type="entry name" value="DNA-bd_dom_put_sf"/>
</dbReference>
<dbReference type="EMBL" id="BARV01003084">
    <property type="protein sequence ID" value="GAH99330.1"/>
    <property type="molecule type" value="Genomic_DNA"/>
</dbReference>
<evidence type="ECO:0000313" key="2">
    <source>
        <dbReference type="EMBL" id="GAH99330.1"/>
    </source>
</evidence>
<organism evidence="2">
    <name type="scientific">marine sediment metagenome</name>
    <dbReference type="NCBI Taxonomy" id="412755"/>
    <lineage>
        <taxon>unclassified sequences</taxon>
        <taxon>metagenomes</taxon>
        <taxon>ecological metagenomes</taxon>
    </lineage>
</organism>
<dbReference type="SUPFAM" id="SSF46955">
    <property type="entry name" value="Putative DNA-binding domain"/>
    <property type="match status" value="1"/>
</dbReference>
<dbReference type="AlphaFoldDB" id="X1L0A6"/>
<sequence length="111" mass="12943">MNTGVNVINNRGSITFSEACNLLKKSKRTVSRYIKSGWLNPERIESKRGTLEYRFNRADLVKFKKPGKTEDRTEQTRPESDIVAFLKDQIKVKDEQINQLIERSRETNILL</sequence>
<dbReference type="Pfam" id="PF12728">
    <property type="entry name" value="HTH_17"/>
    <property type="match status" value="1"/>
</dbReference>